<evidence type="ECO:0000256" key="1">
    <source>
        <dbReference type="SAM" id="MobiDB-lite"/>
    </source>
</evidence>
<organism evidence="2">
    <name type="scientific">marine sediment metagenome</name>
    <dbReference type="NCBI Taxonomy" id="412755"/>
    <lineage>
        <taxon>unclassified sequences</taxon>
        <taxon>metagenomes</taxon>
        <taxon>ecological metagenomes</taxon>
    </lineage>
</organism>
<dbReference type="EMBL" id="BARS01005452">
    <property type="protein sequence ID" value="GAF73625.1"/>
    <property type="molecule type" value="Genomic_DNA"/>
</dbReference>
<reference evidence="2" key="1">
    <citation type="journal article" date="2014" name="Front. Microbiol.">
        <title>High frequency of phylogenetically diverse reductive dehalogenase-homologous genes in deep subseafloor sedimentary metagenomes.</title>
        <authorList>
            <person name="Kawai M."/>
            <person name="Futagami T."/>
            <person name="Toyoda A."/>
            <person name="Takaki Y."/>
            <person name="Nishi S."/>
            <person name="Hori S."/>
            <person name="Arai W."/>
            <person name="Tsubouchi T."/>
            <person name="Morono Y."/>
            <person name="Uchiyama I."/>
            <person name="Ito T."/>
            <person name="Fujiyama A."/>
            <person name="Inagaki F."/>
            <person name="Takami H."/>
        </authorList>
    </citation>
    <scope>NUCLEOTIDE SEQUENCE</scope>
    <source>
        <strain evidence="2">Expedition CK06-06</strain>
    </source>
</reference>
<feature type="region of interest" description="Disordered" evidence="1">
    <location>
        <begin position="1"/>
        <end position="25"/>
    </location>
</feature>
<dbReference type="AlphaFoldDB" id="X0TC35"/>
<comment type="caution">
    <text evidence="2">The sequence shown here is derived from an EMBL/GenBank/DDBJ whole genome shotgun (WGS) entry which is preliminary data.</text>
</comment>
<evidence type="ECO:0000313" key="2">
    <source>
        <dbReference type="EMBL" id="GAF73625.1"/>
    </source>
</evidence>
<sequence>MEHYGNRCDPGGVRPFTGTDPTQVDSETIKDITVMATMVGGEFVYQT</sequence>
<gene>
    <name evidence="2" type="ORF">S01H1_10691</name>
</gene>
<protein>
    <submittedName>
        <fullName evidence="2">Uncharacterized protein</fullName>
    </submittedName>
</protein>
<proteinExistence type="predicted"/>
<accession>X0TC35</accession>
<name>X0TC35_9ZZZZ</name>